<evidence type="ECO:0000256" key="2">
    <source>
        <dbReference type="ARBA" id="ARBA00022755"/>
    </source>
</evidence>
<proteinExistence type="inferred from homology"/>
<feature type="binding site" evidence="4">
    <location>
        <position position="162"/>
    </location>
    <ligand>
        <name>ATP</name>
        <dbReference type="ChEBI" id="CHEBI:30616"/>
    </ligand>
</feature>
<dbReference type="Gene3D" id="3.40.50.20">
    <property type="match status" value="1"/>
</dbReference>
<dbReference type="SUPFAM" id="SSF52440">
    <property type="entry name" value="PreATP-grasp domain"/>
    <property type="match status" value="1"/>
</dbReference>
<dbReference type="InterPro" id="IPR040686">
    <property type="entry name" value="PurK_C"/>
</dbReference>
<dbReference type="InterPro" id="IPR011054">
    <property type="entry name" value="Rudment_hybrid_motif"/>
</dbReference>
<dbReference type="PANTHER" id="PTHR11609">
    <property type="entry name" value="PURINE BIOSYNTHESIS PROTEIN 6/7, PUR6/7"/>
    <property type="match status" value="1"/>
</dbReference>
<feature type="binding site" evidence="4">
    <location>
        <begin position="288"/>
        <end position="289"/>
    </location>
    <ligand>
        <name>ATP</name>
        <dbReference type="ChEBI" id="CHEBI:30616"/>
    </ligand>
</feature>
<feature type="binding site" evidence="4">
    <location>
        <position position="122"/>
    </location>
    <ligand>
        <name>ATP</name>
        <dbReference type="ChEBI" id="CHEBI:30616"/>
    </ligand>
</feature>
<feature type="binding site" evidence="4">
    <location>
        <position position="207"/>
    </location>
    <ligand>
        <name>ATP</name>
        <dbReference type="ChEBI" id="CHEBI:30616"/>
    </ligand>
</feature>
<evidence type="ECO:0000256" key="1">
    <source>
        <dbReference type="ARBA" id="ARBA00022741"/>
    </source>
</evidence>
<keyword evidence="4 5" id="KW-0436">Ligase</keyword>
<dbReference type="Pfam" id="PF22660">
    <property type="entry name" value="RS_preATP-grasp-like"/>
    <property type="match status" value="1"/>
</dbReference>
<dbReference type="PROSITE" id="PS50975">
    <property type="entry name" value="ATP_GRASP"/>
    <property type="match status" value="1"/>
</dbReference>
<keyword evidence="3 4" id="KW-0067">ATP-binding</keyword>
<reference evidence="7 8" key="1">
    <citation type="submission" date="2020-10" db="EMBL/GenBank/DDBJ databases">
        <title>Complete genome sequence of Corynebacterium jeddahense DSM 45997, type strain of Corynebacterium jeddahense.</title>
        <authorList>
            <person name="Busche T."/>
            <person name="Kalinowski J."/>
            <person name="Ruckert C."/>
        </authorList>
    </citation>
    <scope>NUCLEOTIDE SEQUENCE [LARGE SCALE GENOMIC DNA]</scope>
    <source>
        <strain evidence="7 8">DSM 45997</strain>
    </source>
</reference>
<comment type="caution">
    <text evidence="4">Lacks conserved residue(s) required for the propagation of feature annotation.</text>
</comment>
<dbReference type="InterPro" id="IPR016185">
    <property type="entry name" value="PreATP-grasp_dom_sf"/>
</dbReference>
<dbReference type="EMBL" id="CP063194">
    <property type="protein sequence ID" value="WCZ38176.1"/>
    <property type="molecule type" value="Genomic_DNA"/>
</dbReference>
<dbReference type="NCBIfam" id="TIGR01161">
    <property type="entry name" value="purK"/>
    <property type="match status" value="1"/>
</dbReference>
<dbReference type="SUPFAM" id="SSF51246">
    <property type="entry name" value="Rudiment single hybrid motif"/>
    <property type="match status" value="1"/>
</dbReference>
<comment type="function">
    <text evidence="4">Catalyzes the ATP-dependent conversion of 5-aminoimidazole ribonucleotide (AIR) and HCO(3)(-) to N5-carboxyaminoimidazole ribonucleotide (N5-CAIR).</text>
</comment>
<keyword evidence="8" id="KW-1185">Reference proteome</keyword>
<dbReference type="GO" id="GO:0034028">
    <property type="term" value="F:5-(carboxyamino)imidazole ribonucleotide synthase activity"/>
    <property type="evidence" value="ECO:0007669"/>
    <property type="project" value="UniProtKB-EC"/>
</dbReference>
<comment type="catalytic activity">
    <reaction evidence="4 5">
        <text>5-amino-1-(5-phospho-beta-D-ribosyl)imidazole + hydrogencarbonate + ATP = 5-carboxyamino-1-(5-phospho-D-ribosyl)imidazole + ADP + phosphate + 2 H(+)</text>
        <dbReference type="Rhea" id="RHEA:19317"/>
        <dbReference type="ChEBI" id="CHEBI:15378"/>
        <dbReference type="ChEBI" id="CHEBI:17544"/>
        <dbReference type="ChEBI" id="CHEBI:30616"/>
        <dbReference type="ChEBI" id="CHEBI:43474"/>
        <dbReference type="ChEBI" id="CHEBI:58730"/>
        <dbReference type="ChEBI" id="CHEBI:137981"/>
        <dbReference type="ChEBI" id="CHEBI:456216"/>
        <dbReference type="EC" id="6.3.4.18"/>
    </reaction>
</comment>
<evidence type="ECO:0000313" key="8">
    <source>
        <dbReference type="Proteomes" id="UP001218071"/>
    </source>
</evidence>
<feature type="binding site" evidence="4">
    <location>
        <begin position="199"/>
        <end position="202"/>
    </location>
    <ligand>
        <name>ATP</name>
        <dbReference type="ChEBI" id="CHEBI:30616"/>
    </ligand>
</feature>
<evidence type="ECO:0000256" key="5">
    <source>
        <dbReference type="RuleBase" id="RU361200"/>
    </source>
</evidence>
<dbReference type="SUPFAM" id="SSF56059">
    <property type="entry name" value="Glutathione synthetase ATP-binding domain-like"/>
    <property type="match status" value="1"/>
</dbReference>
<keyword evidence="2 4" id="KW-0658">Purine biosynthesis</keyword>
<protein>
    <recommendedName>
        <fullName evidence="4 5">N5-carboxyaminoimidazole ribonucleotide synthase</fullName>
        <shortName evidence="4 5">N5-CAIR synthase</shortName>
        <ecNumber evidence="4 5">6.3.4.18</ecNumber>
    </recommendedName>
    <alternativeName>
        <fullName evidence="4 5">5-(carboxyamino)imidazole ribonucleotide synthetase</fullName>
    </alternativeName>
</protein>
<evidence type="ECO:0000259" key="6">
    <source>
        <dbReference type="PROSITE" id="PS50975"/>
    </source>
</evidence>
<dbReference type="InterPro" id="IPR011761">
    <property type="entry name" value="ATP-grasp"/>
</dbReference>
<dbReference type="NCBIfam" id="NF004680">
    <property type="entry name" value="PRK06019.1-6"/>
    <property type="match status" value="1"/>
</dbReference>
<dbReference type="HAMAP" id="MF_01928">
    <property type="entry name" value="PurK"/>
    <property type="match status" value="1"/>
</dbReference>
<dbReference type="InterPro" id="IPR054350">
    <property type="entry name" value="PurT/PurK_preATP-grasp"/>
</dbReference>
<evidence type="ECO:0000313" key="7">
    <source>
        <dbReference type="EMBL" id="WCZ38176.1"/>
    </source>
</evidence>
<accession>A0ABY7UJ60</accession>
<comment type="similarity">
    <text evidence="4 5">Belongs to the PurK/PurT family.</text>
</comment>
<feature type="domain" description="ATP-grasp" evidence="6">
    <location>
        <begin position="126"/>
        <end position="318"/>
    </location>
</feature>
<dbReference type="PANTHER" id="PTHR11609:SF5">
    <property type="entry name" value="PHOSPHORIBOSYLAMINOIMIDAZOLE CARBOXYLASE"/>
    <property type="match status" value="1"/>
</dbReference>
<organism evidence="7 8">
    <name type="scientific">Corynebacterium jeddahense</name>
    <dbReference type="NCBI Taxonomy" id="1414719"/>
    <lineage>
        <taxon>Bacteria</taxon>
        <taxon>Bacillati</taxon>
        <taxon>Actinomycetota</taxon>
        <taxon>Actinomycetes</taxon>
        <taxon>Mycobacteriales</taxon>
        <taxon>Corynebacteriaceae</taxon>
        <taxon>Corynebacterium</taxon>
    </lineage>
</organism>
<dbReference type="EC" id="6.3.4.18" evidence="4 5"/>
<dbReference type="InterPro" id="IPR013815">
    <property type="entry name" value="ATP_grasp_subdomain_1"/>
</dbReference>
<comment type="subunit">
    <text evidence="4 5">Homodimer.</text>
</comment>
<dbReference type="Pfam" id="PF17769">
    <property type="entry name" value="PurK_C"/>
    <property type="match status" value="1"/>
</dbReference>
<dbReference type="Pfam" id="PF02222">
    <property type="entry name" value="ATP-grasp"/>
    <property type="match status" value="1"/>
</dbReference>
<dbReference type="Gene3D" id="3.30.470.20">
    <property type="entry name" value="ATP-grasp fold, B domain"/>
    <property type="match status" value="1"/>
</dbReference>
<comment type="pathway">
    <text evidence="4 5">Purine metabolism; IMP biosynthesis via de novo pathway; 5-amino-1-(5-phospho-D-ribosyl)imidazole-4-carboxylate from 5-amino-1-(5-phospho-D-ribosyl)imidazole (N5-CAIR route): step 1/2.</text>
</comment>
<evidence type="ECO:0000256" key="3">
    <source>
        <dbReference type="ARBA" id="ARBA00022840"/>
    </source>
</evidence>
<dbReference type="Proteomes" id="UP001218071">
    <property type="component" value="Chromosome"/>
</dbReference>
<dbReference type="Gene3D" id="3.30.1490.20">
    <property type="entry name" value="ATP-grasp fold, A domain"/>
    <property type="match status" value="1"/>
</dbReference>
<dbReference type="InterPro" id="IPR005875">
    <property type="entry name" value="PurK"/>
</dbReference>
<comment type="function">
    <text evidence="5">Catalyzes the ATP-dependent conversion of 5-aminoimidazole ribonucleotide (AIR) and HCO(3)- to N5-carboxyaminoimidazole ribonucleotide (N5-CAIR).</text>
</comment>
<dbReference type="InterPro" id="IPR003135">
    <property type="entry name" value="ATP-grasp_carboxylate-amine"/>
</dbReference>
<sequence length="408" mass="43786">MVAGVRVGAATTVFGVSNAYGMPVVAVIGDGQLARMMQTEAIELGVETRVLAASREDSAAQVFGDVRLGDYTDLADLRAIADGADAVTFDHEHVPNEYAQLLIDAGVSVEPRPDALLYAQDKLEQRRRLSEAGLPVPAFAAIGSVADAEAFWDETDGQVCLKATRGGYDGHGVWFPATREECARLVEDLLGRDLPLMAEKKVAFTRELSAMVARNRSGEVRAWPVVESRQDGGICRVAIAPAPGLSAELARRCQDLAVRVAEGLGVTGVLAVELFEFEGETGPDVAVNELAMRPHNTGHWTQDGCVTSQFEQHLRAVLDWPLGSVDTQAPATVMVNTLGGEDDPATPMAERVAAVMRKYPQAKVHLYGKDHRPGRKMGHVNVCAGSVEEALAVAEDAAHYIIHATWKD</sequence>
<keyword evidence="1 4" id="KW-0547">Nucleotide-binding</keyword>
<dbReference type="NCBIfam" id="NF004679">
    <property type="entry name" value="PRK06019.1-5"/>
    <property type="match status" value="1"/>
</dbReference>
<evidence type="ECO:0000256" key="4">
    <source>
        <dbReference type="HAMAP-Rule" id="MF_01928"/>
    </source>
</evidence>
<gene>
    <name evidence="4 5 7" type="primary">purK</name>
    <name evidence="7" type="ORF">CJEDD_02775</name>
</gene>
<name>A0ABY7UJ60_9CORY</name>